<organism evidence="2">
    <name type="scientific">bioreactor metagenome</name>
    <dbReference type="NCBI Taxonomy" id="1076179"/>
    <lineage>
        <taxon>unclassified sequences</taxon>
        <taxon>metagenomes</taxon>
        <taxon>ecological metagenomes</taxon>
    </lineage>
</organism>
<feature type="transmembrane region" description="Helical" evidence="1">
    <location>
        <begin position="58"/>
        <end position="80"/>
    </location>
</feature>
<keyword evidence="1" id="KW-1133">Transmembrane helix</keyword>
<sequence length="490" mass="53446">MRNEMFTAFDALSPAETESLLKHFDSLPLERRSTRRIRRSVESACVRRFPRRRALMRAVVAAASVLALLVLLGACFPAAAKAVASFFGINYTPTRYMTTLPESRTSIPAVEEALDAADPAEESYTITLLSDWENASEYQAYRAEQGLAPFAESDWSWLRDIRPEVAEVFYDGKALMWNINLYTTSSGVEAFMRGYMDTGTEGQNVDALASDATYTVEGDPTVYPLVSSGGGTRPIFDEAERKAADHVTMFDEIALDPEHPLPDGIITVTETIRIAEGDAMSDTTALAKIVHTFTFDTTAGNAATAKADELRISLSGETYLSIYHRKMGADGVNRMTSVSTEKVSLDGVVLSMTTEYLSTGTQVEIRIAEAPESWTEDMKTSLLFMTWPNTDGAITSAGVSATLIIDGEPAGDLPMPDRWGEAELLYLLPIFQGGESPVSSAVLQLSYSYYTKLNDTDQLAGEALAIPKDGLEFFGVTTTVPLTEITIPLP</sequence>
<dbReference type="EMBL" id="VSSQ01004414">
    <property type="protein sequence ID" value="MPM25104.1"/>
    <property type="molecule type" value="Genomic_DNA"/>
</dbReference>
<dbReference type="AlphaFoldDB" id="A0A644YG72"/>
<protein>
    <submittedName>
        <fullName evidence="2">Uncharacterized protein</fullName>
    </submittedName>
</protein>
<evidence type="ECO:0000256" key="1">
    <source>
        <dbReference type="SAM" id="Phobius"/>
    </source>
</evidence>
<keyword evidence="1" id="KW-0472">Membrane</keyword>
<evidence type="ECO:0000313" key="2">
    <source>
        <dbReference type="EMBL" id="MPM25104.1"/>
    </source>
</evidence>
<accession>A0A644YG72</accession>
<keyword evidence="1" id="KW-0812">Transmembrane</keyword>
<proteinExistence type="predicted"/>
<gene>
    <name evidence="2" type="ORF">SDC9_71594</name>
</gene>
<name>A0A644YG72_9ZZZZ</name>
<comment type="caution">
    <text evidence="2">The sequence shown here is derived from an EMBL/GenBank/DDBJ whole genome shotgun (WGS) entry which is preliminary data.</text>
</comment>
<reference evidence="2" key="1">
    <citation type="submission" date="2019-08" db="EMBL/GenBank/DDBJ databases">
        <authorList>
            <person name="Kucharzyk K."/>
            <person name="Murdoch R.W."/>
            <person name="Higgins S."/>
            <person name="Loffler F."/>
        </authorList>
    </citation>
    <scope>NUCLEOTIDE SEQUENCE</scope>
</reference>